<accession>A0A6I9VL30</accession>
<evidence type="ECO:0000256" key="10">
    <source>
        <dbReference type="ARBA" id="ARBA00023286"/>
    </source>
</evidence>
<dbReference type="GO" id="GO:0015276">
    <property type="term" value="F:ligand-gated monoatomic ion channel activity"/>
    <property type="evidence" value="ECO:0007669"/>
    <property type="project" value="InterPro"/>
</dbReference>
<dbReference type="FunCoup" id="A0A6I9VL30">
    <property type="interactions" value="22"/>
</dbReference>
<dbReference type="RefSeq" id="XP_011211750.3">
    <property type="nucleotide sequence ID" value="XM_011213448.3"/>
</dbReference>
<feature type="transmembrane region" description="Helical" evidence="12">
    <location>
        <begin position="634"/>
        <end position="656"/>
    </location>
</feature>
<evidence type="ECO:0000256" key="11">
    <source>
        <dbReference type="ARBA" id="ARBA00023303"/>
    </source>
</evidence>
<dbReference type="SUPFAM" id="SSF53850">
    <property type="entry name" value="Periplasmic binding protein-like II"/>
    <property type="match status" value="1"/>
</dbReference>
<keyword evidence="4 12" id="KW-0812">Transmembrane</keyword>
<evidence type="ECO:0000256" key="4">
    <source>
        <dbReference type="ARBA" id="ARBA00022692"/>
    </source>
</evidence>
<keyword evidence="11" id="KW-0407">Ion channel</keyword>
<dbReference type="AlphaFoldDB" id="A0A6I9VL30"/>
<keyword evidence="9" id="KW-0325">Glycoprotein</keyword>
<protein>
    <submittedName>
        <fullName evidence="15">Uncharacterized protein LOC105231922</fullName>
    </submittedName>
</protein>
<evidence type="ECO:0000256" key="5">
    <source>
        <dbReference type="ARBA" id="ARBA00022989"/>
    </source>
</evidence>
<evidence type="ECO:0000259" key="13">
    <source>
        <dbReference type="Pfam" id="PF10613"/>
    </source>
</evidence>
<proteinExistence type="predicted"/>
<name>A0A6I9VL30_BACDO</name>
<keyword evidence="5 12" id="KW-1133">Transmembrane helix</keyword>
<evidence type="ECO:0000256" key="12">
    <source>
        <dbReference type="SAM" id="Phobius"/>
    </source>
</evidence>
<evidence type="ECO:0000256" key="8">
    <source>
        <dbReference type="ARBA" id="ARBA00023170"/>
    </source>
</evidence>
<keyword evidence="8" id="KW-0675">Receptor</keyword>
<dbReference type="GeneID" id="105231922"/>
<dbReference type="InParanoid" id="A0A6I9VL30"/>
<dbReference type="Gene3D" id="3.40.190.10">
    <property type="entry name" value="Periplasmic binding protein-like II"/>
    <property type="match status" value="1"/>
</dbReference>
<dbReference type="PANTHER" id="PTHR42643">
    <property type="entry name" value="IONOTROPIC RECEPTOR 20A-RELATED"/>
    <property type="match status" value="1"/>
</dbReference>
<keyword evidence="10" id="KW-1071">Ligand-gated ion channel</keyword>
<evidence type="ECO:0000256" key="1">
    <source>
        <dbReference type="ARBA" id="ARBA00004651"/>
    </source>
</evidence>
<feature type="domain" description="Ionotropic glutamate receptor L-glutamate and glycine-binding" evidence="13">
    <location>
        <begin position="252"/>
        <end position="354"/>
    </location>
</feature>
<evidence type="ECO:0000313" key="14">
    <source>
        <dbReference type="Proteomes" id="UP001652620"/>
    </source>
</evidence>
<evidence type="ECO:0000313" key="15">
    <source>
        <dbReference type="RefSeq" id="XP_011211750.3"/>
    </source>
</evidence>
<keyword evidence="6" id="KW-0406">Ion transport</keyword>
<dbReference type="InterPro" id="IPR019594">
    <property type="entry name" value="Glu/Gly-bd"/>
</dbReference>
<evidence type="ECO:0000256" key="6">
    <source>
        <dbReference type="ARBA" id="ARBA00023065"/>
    </source>
</evidence>
<dbReference type="Pfam" id="PF10613">
    <property type="entry name" value="Lig_chan-Glu_bd"/>
    <property type="match status" value="1"/>
</dbReference>
<feature type="transmembrane region" description="Helical" evidence="12">
    <location>
        <begin position="442"/>
        <end position="467"/>
    </location>
</feature>
<comment type="subcellular location">
    <subcellularLocation>
        <location evidence="1">Cell membrane</location>
        <topology evidence="1">Multi-pass membrane protein</topology>
    </subcellularLocation>
</comment>
<keyword evidence="14" id="KW-1185">Reference proteome</keyword>
<evidence type="ECO:0000256" key="3">
    <source>
        <dbReference type="ARBA" id="ARBA00022475"/>
    </source>
</evidence>
<feature type="transmembrane region" description="Helical" evidence="12">
    <location>
        <begin position="372"/>
        <end position="390"/>
    </location>
</feature>
<evidence type="ECO:0000256" key="2">
    <source>
        <dbReference type="ARBA" id="ARBA00022448"/>
    </source>
</evidence>
<keyword evidence="2" id="KW-0813">Transport</keyword>
<reference evidence="15" key="1">
    <citation type="submission" date="2025-08" db="UniProtKB">
        <authorList>
            <consortium name="RefSeq"/>
        </authorList>
    </citation>
    <scope>IDENTIFICATION</scope>
    <source>
        <tissue evidence="15">Adult</tissue>
    </source>
</reference>
<dbReference type="GO" id="GO:0005886">
    <property type="term" value="C:plasma membrane"/>
    <property type="evidence" value="ECO:0007669"/>
    <property type="project" value="UniProtKB-SubCell"/>
</dbReference>
<sequence length="672" mass="77595">MILSATRGVLQFSLYLNICTGTLYVRRTTHEAMIYYVLLLLPMYCTKAKVQQQWQYDMILNTTTTAINLEEIGEELHRYTLQIPYLNVLLRAKQLERDDANPYVRWFLRHNNLPLIIKVYDELDLINKMESSLSVKSNRDSFVIVTDSQQLAKVAQHFVQRAGVFFFILSDTQLPTDNTNVLHALNTLWTKYRAFKNFLLTVEGIFYFNPFDYNYTRQSYGKIVRYEHSESLDTALFRDMHGYPLRVQIFKSVYARPYFNKSNPSIKDVYGVDGRVAELLQQRMNFTMALQEPDPNYFGERSKDGKYNGAIGSIIEDKIDLCLTGFFIKDYLVGDYMDFTVAVYDDQLCIYVPKAQRVPQSILPLFSVNVDVWLGFILTAFVCCAIWCIIRHLNICLNIRKCADTPLERSQWWQFVRIYIDTWVLWVRVNLVQYPPFNSERIFIASLCLVSVIFGAIFESSLATVFIHPLYYNDINTLQQLDESNLKIIYKYSSMADDLFFSETSPLFANLNKKLVHVQNLNADVILDIAKNGGKAGVSRANSLLLESLQFILAKQVYIVPECPKDYTISYVIPKDAPWEEAINNLLLQFASLGLIKKWINDMKTAVDIDIMKSGMDFEQTDTFKVLTVNDLQLAFYVVILGNSLAGLSLIIEFCLKRCSKCTKIKIKDDGI</sequence>
<dbReference type="InterPro" id="IPR052192">
    <property type="entry name" value="Insect_Ionotropic_Sensory_Rcpt"/>
</dbReference>
<evidence type="ECO:0000256" key="9">
    <source>
        <dbReference type="ARBA" id="ARBA00023180"/>
    </source>
</evidence>
<evidence type="ECO:0000256" key="7">
    <source>
        <dbReference type="ARBA" id="ARBA00023136"/>
    </source>
</evidence>
<dbReference type="Proteomes" id="UP001652620">
    <property type="component" value="Unplaced"/>
</dbReference>
<keyword evidence="3" id="KW-1003">Cell membrane</keyword>
<organism evidence="14 15">
    <name type="scientific">Bactrocera dorsalis</name>
    <name type="common">Oriental fruit fly</name>
    <name type="synonym">Dacus dorsalis</name>
    <dbReference type="NCBI Taxonomy" id="27457"/>
    <lineage>
        <taxon>Eukaryota</taxon>
        <taxon>Metazoa</taxon>
        <taxon>Ecdysozoa</taxon>
        <taxon>Arthropoda</taxon>
        <taxon>Hexapoda</taxon>
        <taxon>Insecta</taxon>
        <taxon>Pterygota</taxon>
        <taxon>Neoptera</taxon>
        <taxon>Endopterygota</taxon>
        <taxon>Diptera</taxon>
        <taxon>Brachycera</taxon>
        <taxon>Muscomorpha</taxon>
        <taxon>Tephritoidea</taxon>
        <taxon>Tephritidae</taxon>
        <taxon>Bactrocera</taxon>
        <taxon>Bactrocera</taxon>
    </lineage>
</organism>
<dbReference type="PANTHER" id="PTHR42643:SF38">
    <property type="entry name" value="IONOTROPIC RECEPTOR 100A"/>
    <property type="match status" value="1"/>
</dbReference>
<gene>
    <name evidence="15" type="primary">LOC105231922</name>
</gene>
<dbReference type="KEGG" id="bdr:105231922"/>
<keyword evidence="7 12" id="KW-0472">Membrane</keyword>
<dbReference type="OrthoDB" id="8195814at2759"/>